<dbReference type="Pfam" id="PF17773">
    <property type="entry name" value="UPF0176_N"/>
    <property type="match status" value="1"/>
</dbReference>
<feature type="region of interest" description="Disordered" evidence="1">
    <location>
        <begin position="128"/>
        <end position="192"/>
    </location>
</feature>
<dbReference type="PANTHER" id="PTHR43268:SF7">
    <property type="entry name" value="RHODANESE DOMAIN-CONTAINING PROTEIN"/>
    <property type="match status" value="1"/>
</dbReference>
<comment type="caution">
    <text evidence="3">The sequence shown here is derived from an EMBL/GenBank/DDBJ whole genome shotgun (WGS) entry which is preliminary data.</text>
</comment>
<dbReference type="PROSITE" id="PS50206">
    <property type="entry name" value="RHODANESE_3"/>
    <property type="match status" value="1"/>
</dbReference>
<dbReference type="InterPro" id="IPR040503">
    <property type="entry name" value="TRHO_N"/>
</dbReference>
<dbReference type="InterPro" id="IPR020936">
    <property type="entry name" value="TrhO"/>
</dbReference>
<evidence type="ECO:0000256" key="1">
    <source>
        <dbReference type="SAM" id="MobiDB-lite"/>
    </source>
</evidence>
<dbReference type="InterPro" id="IPR036873">
    <property type="entry name" value="Rhodanese-like_dom_sf"/>
</dbReference>
<accession>A0A250X9G3</accession>
<dbReference type="Proteomes" id="UP000232323">
    <property type="component" value="Unassembled WGS sequence"/>
</dbReference>
<dbReference type="PANTHER" id="PTHR43268">
    <property type="entry name" value="THIOSULFATE SULFURTRANSFERASE/RHODANESE-LIKE DOMAIN-CONTAINING PROTEIN 2"/>
    <property type="match status" value="1"/>
</dbReference>
<dbReference type="CDD" id="cd01518">
    <property type="entry name" value="RHOD_YceA"/>
    <property type="match status" value="1"/>
</dbReference>
<dbReference type="Gene3D" id="3.40.250.10">
    <property type="entry name" value="Rhodanese-like domain"/>
    <property type="match status" value="1"/>
</dbReference>
<dbReference type="EMBL" id="BEGY01000045">
    <property type="protein sequence ID" value="GAX79711.1"/>
    <property type="molecule type" value="Genomic_DNA"/>
</dbReference>
<organism evidence="3 4">
    <name type="scientific">Chlamydomonas eustigma</name>
    <dbReference type="NCBI Taxonomy" id="1157962"/>
    <lineage>
        <taxon>Eukaryota</taxon>
        <taxon>Viridiplantae</taxon>
        <taxon>Chlorophyta</taxon>
        <taxon>core chlorophytes</taxon>
        <taxon>Chlorophyceae</taxon>
        <taxon>CS clade</taxon>
        <taxon>Chlamydomonadales</taxon>
        <taxon>Chlamydomonadaceae</taxon>
        <taxon>Chlamydomonas</taxon>
    </lineage>
</organism>
<evidence type="ECO:0000313" key="3">
    <source>
        <dbReference type="EMBL" id="GAX79711.1"/>
    </source>
</evidence>
<keyword evidence="4" id="KW-1185">Reference proteome</keyword>
<protein>
    <recommendedName>
        <fullName evidence="2">Rhodanese domain-containing protein</fullName>
    </recommendedName>
</protein>
<reference evidence="3 4" key="1">
    <citation type="submission" date="2017-08" db="EMBL/GenBank/DDBJ databases">
        <title>Acidophilic green algal genome provides insights into adaptation to an acidic environment.</title>
        <authorList>
            <person name="Hirooka S."/>
            <person name="Hirose Y."/>
            <person name="Kanesaki Y."/>
            <person name="Higuchi S."/>
            <person name="Fujiwara T."/>
            <person name="Onuma R."/>
            <person name="Era A."/>
            <person name="Ohbayashi R."/>
            <person name="Uzuka A."/>
            <person name="Nozaki H."/>
            <person name="Yoshikawa H."/>
            <person name="Miyagishima S.Y."/>
        </authorList>
    </citation>
    <scope>NUCLEOTIDE SEQUENCE [LARGE SCALE GENOMIC DNA]</scope>
    <source>
        <strain evidence="3 4">NIES-2499</strain>
    </source>
</reference>
<dbReference type="Pfam" id="PF12368">
    <property type="entry name" value="Rhodanese_C"/>
    <property type="match status" value="1"/>
</dbReference>
<dbReference type="AlphaFoldDB" id="A0A250X9G3"/>
<proteinExistence type="predicted"/>
<feature type="domain" description="Rhodanese" evidence="2">
    <location>
        <begin position="391"/>
        <end position="495"/>
    </location>
</feature>
<dbReference type="InterPro" id="IPR001763">
    <property type="entry name" value="Rhodanese-like_dom"/>
</dbReference>
<feature type="compositionally biased region" description="Polar residues" evidence="1">
    <location>
        <begin position="148"/>
        <end position="158"/>
    </location>
</feature>
<gene>
    <name evidence="3" type="ORF">CEUSTIGMA_g7152.t1</name>
</gene>
<dbReference type="Gene3D" id="3.30.70.100">
    <property type="match status" value="1"/>
</dbReference>
<feature type="compositionally biased region" description="Basic and acidic residues" evidence="1">
    <location>
        <begin position="228"/>
        <end position="237"/>
    </location>
</feature>
<dbReference type="SMART" id="SM00450">
    <property type="entry name" value="RHOD"/>
    <property type="match status" value="1"/>
</dbReference>
<evidence type="ECO:0000259" key="2">
    <source>
        <dbReference type="PROSITE" id="PS50206"/>
    </source>
</evidence>
<feature type="region of interest" description="Disordered" evidence="1">
    <location>
        <begin position="228"/>
        <end position="258"/>
    </location>
</feature>
<name>A0A250X9G3_9CHLO</name>
<dbReference type="InterPro" id="IPR022111">
    <property type="entry name" value="Rhodanese_C"/>
</dbReference>
<dbReference type="OrthoDB" id="25002at2759"/>
<dbReference type="Pfam" id="PF00581">
    <property type="entry name" value="Rhodanese"/>
    <property type="match status" value="1"/>
</dbReference>
<sequence length="590" mass="65715">MCTVFEITCLVMTKSSVPAPVRKCVRKFLIKILKDGNTFPSSTLLKECMNVKLIDDSEVNIPATCKQRKQAYKETLNKLTAKGILSMDETGVKMCKSKEKKLNKRSDDEVTNQEAVAEPCLVETLKATVKSPHNSKHLKQTMDKQQDQGDTNPVSNKSKALEQNLVRTPLLKGEKKKKRKGSTKEADDVNAVSAVPVEAQPVKKKKQESVQHVSTSEAAAVIVKQVEVSHGHDREGSKAAMTSDPGNGPASTYPPPTPRKGNVSILLFYAYCIPPMTKSGQDEAIAHCHGVLVRLKVTGRLRVGREGFNATLTGSRDAVRSFTDELRKFKPETFGETDFKIVDDQPDNHLLKGLKVWPVTEIVTYGFDPADAPLDMRGTHLKPADFHKAMADPDSVMIDVRNFNESLIGKFAPPPPQEAGAEKVLDPCMRRSTEFPKWVEENKHKLEGKKVLMYCTAGVRCERASAFMRKKGIQNVFQLEGGIHRYLDAYPEDGGFWVGKNYTFDKRYSHGPRVTKVVSSCVVCREPWDRYQAQKSCSKCSMEVLVCKTCQRSKPPVKDASLLCPLCEKPKIRSEITFSITVSFDAKEVC</sequence>
<evidence type="ECO:0000313" key="4">
    <source>
        <dbReference type="Proteomes" id="UP000232323"/>
    </source>
</evidence>
<dbReference type="SUPFAM" id="SSF52821">
    <property type="entry name" value="Rhodanese/Cell cycle control phosphatase"/>
    <property type="match status" value="1"/>
</dbReference>